<dbReference type="EMBL" id="MCFL01000071">
    <property type="protein sequence ID" value="ORZ30971.1"/>
    <property type="molecule type" value="Genomic_DNA"/>
</dbReference>
<feature type="compositionally biased region" description="Polar residues" evidence="1">
    <location>
        <begin position="29"/>
        <end position="44"/>
    </location>
</feature>
<gene>
    <name evidence="2" type="ORF">BCR44DRAFT_1443586</name>
</gene>
<reference evidence="2 3" key="1">
    <citation type="submission" date="2016-07" db="EMBL/GenBank/DDBJ databases">
        <title>Pervasive Adenine N6-methylation of Active Genes in Fungi.</title>
        <authorList>
            <consortium name="DOE Joint Genome Institute"/>
            <person name="Mondo S.J."/>
            <person name="Dannebaum R.O."/>
            <person name="Kuo R.C."/>
            <person name="Labutti K."/>
            <person name="Haridas S."/>
            <person name="Kuo A."/>
            <person name="Salamov A."/>
            <person name="Ahrendt S.R."/>
            <person name="Lipzen A."/>
            <person name="Sullivan W."/>
            <person name="Andreopoulos W.B."/>
            <person name="Clum A."/>
            <person name="Lindquist E."/>
            <person name="Daum C."/>
            <person name="Ramamoorthy G.K."/>
            <person name="Gryganskyi A."/>
            <person name="Culley D."/>
            <person name="Magnuson J.K."/>
            <person name="James T.Y."/>
            <person name="O'Malley M.A."/>
            <person name="Stajich J.E."/>
            <person name="Spatafora J.W."/>
            <person name="Visel A."/>
            <person name="Grigoriev I.V."/>
        </authorList>
    </citation>
    <scope>NUCLEOTIDE SEQUENCE [LARGE SCALE GENOMIC DNA]</scope>
    <source>
        <strain evidence="2 3">PL171</strain>
    </source>
</reference>
<name>A0A1Y2HAM3_9FUNG</name>
<accession>A0A1Y2HAM3</accession>
<organism evidence="2 3">
    <name type="scientific">Catenaria anguillulae PL171</name>
    <dbReference type="NCBI Taxonomy" id="765915"/>
    <lineage>
        <taxon>Eukaryota</taxon>
        <taxon>Fungi</taxon>
        <taxon>Fungi incertae sedis</taxon>
        <taxon>Blastocladiomycota</taxon>
        <taxon>Blastocladiomycetes</taxon>
        <taxon>Blastocladiales</taxon>
        <taxon>Catenariaceae</taxon>
        <taxon>Catenaria</taxon>
    </lineage>
</organism>
<comment type="caution">
    <text evidence="2">The sequence shown here is derived from an EMBL/GenBank/DDBJ whole genome shotgun (WGS) entry which is preliminary data.</text>
</comment>
<protein>
    <recommendedName>
        <fullName evidence="4">Ubiquitin-like domain-containing protein</fullName>
    </recommendedName>
</protein>
<evidence type="ECO:0008006" key="4">
    <source>
        <dbReference type="Google" id="ProtNLM"/>
    </source>
</evidence>
<evidence type="ECO:0000256" key="1">
    <source>
        <dbReference type="SAM" id="MobiDB-lite"/>
    </source>
</evidence>
<dbReference type="AlphaFoldDB" id="A0A1Y2HAM3"/>
<keyword evidence="3" id="KW-1185">Reference proteome</keyword>
<evidence type="ECO:0000313" key="2">
    <source>
        <dbReference type="EMBL" id="ORZ30971.1"/>
    </source>
</evidence>
<proteinExistence type="predicted"/>
<evidence type="ECO:0000313" key="3">
    <source>
        <dbReference type="Proteomes" id="UP000193411"/>
    </source>
</evidence>
<dbReference type="Proteomes" id="UP000193411">
    <property type="component" value="Unassembled WGS sequence"/>
</dbReference>
<feature type="region of interest" description="Disordered" evidence="1">
    <location>
        <begin position="1"/>
        <end position="50"/>
    </location>
</feature>
<sequence length="150" mass="16272">MTHIHTPGHFPPPSSSTMHPSPLVRRPSASLSTRPHHSSPQPTQGLPPIVPFTSPLAPTLAHQLDTIVIFIDIPTLGGDPPQPWLASKDCTLAQLAAQVAAEYGANAWDMRLFYNGYRYGWSEEVKVGRVKGGGLGMKERDVVYVLIGGR</sequence>